<dbReference type="STRING" id="1480615.AWJ14_02320"/>
<evidence type="ECO:0000313" key="7">
    <source>
        <dbReference type="EMBL" id="OCW57669.1"/>
    </source>
</evidence>
<reference evidence="7 8" key="1">
    <citation type="submission" date="2015-12" db="EMBL/GenBank/DDBJ databases">
        <authorList>
            <person name="Shamseldin A."/>
            <person name="Moawad H."/>
            <person name="Abd El-Rahim W.M."/>
            <person name="Sadowsky M.J."/>
        </authorList>
    </citation>
    <scope>NUCLEOTIDE SEQUENCE [LARGE SCALE GENOMIC DNA]</scope>
    <source>
        <strain evidence="7 8">JC234</strain>
    </source>
</reference>
<organism evidence="7 8">
    <name type="scientific">Hoeflea olei</name>
    <dbReference type="NCBI Taxonomy" id="1480615"/>
    <lineage>
        <taxon>Bacteria</taxon>
        <taxon>Pseudomonadati</taxon>
        <taxon>Pseudomonadota</taxon>
        <taxon>Alphaproteobacteria</taxon>
        <taxon>Hyphomicrobiales</taxon>
        <taxon>Rhizobiaceae</taxon>
        <taxon>Hoeflea</taxon>
    </lineage>
</organism>
<keyword evidence="4" id="KW-0804">Transcription</keyword>
<evidence type="ECO:0000256" key="2">
    <source>
        <dbReference type="ARBA" id="ARBA00023015"/>
    </source>
</evidence>
<evidence type="ECO:0000313" key="8">
    <source>
        <dbReference type="Proteomes" id="UP000094795"/>
    </source>
</evidence>
<keyword evidence="8" id="KW-1185">Reference proteome</keyword>
<keyword evidence="3 5" id="KW-0238">DNA-binding</keyword>
<dbReference type="Pfam" id="PF00440">
    <property type="entry name" value="TetR_N"/>
    <property type="match status" value="1"/>
</dbReference>
<keyword evidence="1" id="KW-0678">Repressor</keyword>
<dbReference type="Proteomes" id="UP000094795">
    <property type="component" value="Unassembled WGS sequence"/>
</dbReference>
<dbReference type="InterPro" id="IPR009057">
    <property type="entry name" value="Homeodomain-like_sf"/>
</dbReference>
<evidence type="ECO:0000256" key="1">
    <source>
        <dbReference type="ARBA" id="ARBA00022491"/>
    </source>
</evidence>
<dbReference type="RefSeq" id="WP_171904849.1">
    <property type="nucleotide sequence ID" value="NZ_LQZT01000012.1"/>
</dbReference>
<evidence type="ECO:0000256" key="3">
    <source>
        <dbReference type="ARBA" id="ARBA00023125"/>
    </source>
</evidence>
<evidence type="ECO:0000256" key="5">
    <source>
        <dbReference type="PROSITE-ProRule" id="PRU00335"/>
    </source>
</evidence>
<dbReference type="AlphaFoldDB" id="A0A1C1YW57"/>
<dbReference type="GO" id="GO:0000976">
    <property type="term" value="F:transcription cis-regulatory region binding"/>
    <property type="evidence" value="ECO:0007669"/>
    <property type="project" value="TreeGrafter"/>
</dbReference>
<dbReference type="SUPFAM" id="SSF46689">
    <property type="entry name" value="Homeodomain-like"/>
    <property type="match status" value="1"/>
</dbReference>
<feature type="DNA-binding region" description="H-T-H motif" evidence="5">
    <location>
        <begin position="38"/>
        <end position="57"/>
    </location>
</feature>
<accession>A0A1C1YW57</accession>
<dbReference type="GO" id="GO:0003700">
    <property type="term" value="F:DNA-binding transcription factor activity"/>
    <property type="evidence" value="ECO:0007669"/>
    <property type="project" value="TreeGrafter"/>
</dbReference>
<keyword evidence="2" id="KW-0805">Transcription regulation</keyword>
<dbReference type="EMBL" id="LQZT01000012">
    <property type="protein sequence ID" value="OCW57669.1"/>
    <property type="molecule type" value="Genomic_DNA"/>
</dbReference>
<dbReference type="SUPFAM" id="SSF48498">
    <property type="entry name" value="Tetracyclin repressor-like, C-terminal domain"/>
    <property type="match status" value="1"/>
</dbReference>
<name>A0A1C1YW57_9HYPH</name>
<dbReference type="PANTHER" id="PTHR30055:SF234">
    <property type="entry name" value="HTH-TYPE TRANSCRIPTIONAL REGULATOR BETI"/>
    <property type="match status" value="1"/>
</dbReference>
<evidence type="ECO:0000259" key="6">
    <source>
        <dbReference type="PROSITE" id="PS50977"/>
    </source>
</evidence>
<comment type="caution">
    <text evidence="7">The sequence shown here is derived from an EMBL/GenBank/DDBJ whole genome shotgun (WGS) entry which is preliminary data.</text>
</comment>
<dbReference type="InterPro" id="IPR001647">
    <property type="entry name" value="HTH_TetR"/>
</dbReference>
<dbReference type="PANTHER" id="PTHR30055">
    <property type="entry name" value="HTH-TYPE TRANSCRIPTIONAL REGULATOR RUTR"/>
    <property type="match status" value="1"/>
</dbReference>
<feature type="domain" description="HTH tetR-type" evidence="6">
    <location>
        <begin position="15"/>
        <end position="75"/>
    </location>
</feature>
<dbReference type="InterPro" id="IPR050109">
    <property type="entry name" value="HTH-type_TetR-like_transc_reg"/>
</dbReference>
<proteinExistence type="predicted"/>
<gene>
    <name evidence="7" type="ORF">AWJ14_02320</name>
</gene>
<dbReference type="InterPro" id="IPR039538">
    <property type="entry name" value="BetI_C"/>
</dbReference>
<evidence type="ECO:0000256" key="4">
    <source>
        <dbReference type="ARBA" id="ARBA00023163"/>
    </source>
</evidence>
<dbReference type="PRINTS" id="PR00455">
    <property type="entry name" value="HTHTETR"/>
</dbReference>
<protein>
    <recommendedName>
        <fullName evidence="6">HTH tetR-type domain-containing protein</fullName>
    </recommendedName>
</protein>
<dbReference type="InterPro" id="IPR036271">
    <property type="entry name" value="Tet_transcr_reg_TetR-rel_C_sf"/>
</dbReference>
<sequence length="206" mass="22575">MPQPVDAQKISPTSLRTQARMIDAVVDVVARHGISGTTFANVSATAGVSQGALVFHFKSKEGLLTETLSRLLQEYEQAWRTASDRPDPLDRVLGLIAADFSPSICSRKKLALWFSFWGEAGAQPLYNRICVEAEDARHQAMLESCRDLVGAAGAPDPELLTNSIDAFTDGLWLQMHIQSQPITRAAAFEKALAHLRLLLPDHANRI</sequence>
<dbReference type="PROSITE" id="PS50977">
    <property type="entry name" value="HTH_TETR_2"/>
    <property type="match status" value="1"/>
</dbReference>
<dbReference type="Pfam" id="PF13977">
    <property type="entry name" value="TetR_C_6"/>
    <property type="match status" value="1"/>
</dbReference>
<dbReference type="Gene3D" id="1.10.357.10">
    <property type="entry name" value="Tetracycline Repressor, domain 2"/>
    <property type="match status" value="1"/>
</dbReference>